<dbReference type="CDD" id="cd00118">
    <property type="entry name" value="LysM"/>
    <property type="match status" value="1"/>
</dbReference>
<gene>
    <name evidence="4" type="ORF">OKA04_23925</name>
</gene>
<sequence>MRLWTLIKLVAGVVVLGVTVFTGLLVWHVQNEPIDGIFTKLVPVQFDPKPMVSLPVANADLPEIDPGAKIFEKAAELIAIDKLPEARERLRTVVNTYPRSKAAPEARRIVGEMNLDDLLSAAHMEDKAIHIVRPGESYTGIAMKHNTSLDCIVYLNGLMDLKGLHPGEELVVMPLDLRVLVEPGRKSLSLWKGGQFIKEYPLLSADVGSHKSAQVTKITSKAGIAGDRRVSPDMRDYRESEKVFSLDKTPLQIRSFHREDKDDDDDDDDRRPAGPGFILSVEDAEELALLLRPGNEVEIRVTGP</sequence>
<reference evidence="4 5" key="1">
    <citation type="submission" date="2022-10" db="EMBL/GenBank/DDBJ databases">
        <title>Luteolibacter flavescens strain MCCC 1K03193, whole genome shotgun sequencing project.</title>
        <authorList>
            <person name="Zhao G."/>
            <person name="Shen L."/>
        </authorList>
    </citation>
    <scope>NUCLEOTIDE SEQUENCE [LARGE SCALE GENOMIC DNA]</scope>
    <source>
        <strain evidence="4 5">MCCC 1K03193</strain>
    </source>
</reference>
<dbReference type="InterPro" id="IPR036779">
    <property type="entry name" value="LysM_dom_sf"/>
</dbReference>
<dbReference type="Gene3D" id="3.10.350.10">
    <property type="entry name" value="LysM domain"/>
    <property type="match status" value="1"/>
</dbReference>
<evidence type="ECO:0000313" key="4">
    <source>
        <dbReference type="EMBL" id="MCW1887808.1"/>
    </source>
</evidence>
<evidence type="ECO:0000313" key="5">
    <source>
        <dbReference type="Proteomes" id="UP001207930"/>
    </source>
</evidence>
<dbReference type="InterPro" id="IPR018392">
    <property type="entry name" value="LysM"/>
</dbReference>
<organism evidence="4 5">
    <name type="scientific">Luteolibacter flavescens</name>
    <dbReference type="NCBI Taxonomy" id="1859460"/>
    <lineage>
        <taxon>Bacteria</taxon>
        <taxon>Pseudomonadati</taxon>
        <taxon>Verrucomicrobiota</taxon>
        <taxon>Verrucomicrobiia</taxon>
        <taxon>Verrucomicrobiales</taxon>
        <taxon>Verrucomicrobiaceae</taxon>
        <taxon>Luteolibacter</taxon>
    </lineage>
</organism>
<feature type="transmembrane region" description="Helical" evidence="2">
    <location>
        <begin position="7"/>
        <end position="29"/>
    </location>
</feature>
<dbReference type="EMBL" id="JAPDDS010000024">
    <property type="protein sequence ID" value="MCW1887808.1"/>
    <property type="molecule type" value="Genomic_DNA"/>
</dbReference>
<name>A0ABT3FW51_9BACT</name>
<protein>
    <submittedName>
        <fullName evidence="4">LysM peptidoglycan-binding domain-containing protein</fullName>
    </submittedName>
</protein>
<evidence type="ECO:0000256" key="2">
    <source>
        <dbReference type="SAM" id="Phobius"/>
    </source>
</evidence>
<dbReference type="Pfam" id="PF01476">
    <property type="entry name" value="LysM"/>
    <property type="match status" value="1"/>
</dbReference>
<keyword evidence="2" id="KW-1133">Transmembrane helix</keyword>
<dbReference type="Proteomes" id="UP001207930">
    <property type="component" value="Unassembled WGS sequence"/>
</dbReference>
<keyword evidence="2" id="KW-0472">Membrane</keyword>
<keyword evidence="5" id="KW-1185">Reference proteome</keyword>
<evidence type="ECO:0000256" key="1">
    <source>
        <dbReference type="SAM" id="MobiDB-lite"/>
    </source>
</evidence>
<feature type="region of interest" description="Disordered" evidence="1">
    <location>
        <begin position="255"/>
        <end position="277"/>
    </location>
</feature>
<dbReference type="SMART" id="SM00257">
    <property type="entry name" value="LysM"/>
    <property type="match status" value="1"/>
</dbReference>
<dbReference type="PROSITE" id="PS51782">
    <property type="entry name" value="LYSM"/>
    <property type="match status" value="1"/>
</dbReference>
<accession>A0ABT3FW51</accession>
<feature type="domain" description="LysM" evidence="3">
    <location>
        <begin position="128"/>
        <end position="172"/>
    </location>
</feature>
<comment type="caution">
    <text evidence="4">The sequence shown here is derived from an EMBL/GenBank/DDBJ whole genome shotgun (WGS) entry which is preliminary data.</text>
</comment>
<dbReference type="SUPFAM" id="SSF54106">
    <property type="entry name" value="LysM domain"/>
    <property type="match status" value="1"/>
</dbReference>
<proteinExistence type="predicted"/>
<dbReference type="RefSeq" id="WP_264503764.1">
    <property type="nucleotide sequence ID" value="NZ_JAPDDS010000024.1"/>
</dbReference>
<keyword evidence="2" id="KW-0812">Transmembrane</keyword>
<evidence type="ECO:0000259" key="3">
    <source>
        <dbReference type="PROSITE" id="PS51782"/>
    </source>
</evidence>